<name>A0A6L9QU89_9ACTN</name>
<dbReference type="SUPFAM" id="SSF82171">
    <property type="entry name" value="DPP6 N-terminal domain-like"/>
    <property type="match status" value="2"/>
</dbReference>
<sequence length="680" mass="72718">MSAVRSRRFRSAGWGWAAVGALVVGLCPPVAAAAGPSQPRPGGRDVPPFEAVDIKRISLPSGITDASQPAYTHDGRHLLFMANALSGRANMWIVGEDGSNPRNLTGGVPGEPAMPNPDELEQPALIMPFPDGKRVFFGPYGDPRVLECTPSVVNCRSKRILDIDLSGARPAAVAPGGVVPDPTPVVPMAARPQLSPDGKHVMFSDIRTDAIEVMVLAKLTRGADKYEVGDARVLNPQGPTSPSDKDVRAWSDSTALYESKTFVDGGRAITYVQVGGEAGGNPDLWKLDLRTGKRTRLTHNADWQEDHGDSPDGRWSVTTIDSRGSHYLDYLSLMPYRSFFDAWEISPVAIIAVGGAQRRVCAPFSPRLMPSAGDGGGTLMGQDLHPYDGGDIRPSGNYQGWSMWKPDGTALALSTQSFTTLAGASYLEIARLPTRRPTRPQPIVSSQPGAWAPTHEQYHGALGAKQDITLKGLRSGTVTLHYDQNFLTKTANSATYKNYSDDGKSFLNGTDSVTRDRPASTTRVVTDLKLTGAHTGSLNRDITYVTPATGAETGSITGRSKVTFDGTTHEGVDSPADRCATVRDRLPRAVKLDAHAGRGHGRTLVVSVTAAYPNAGLNEQGVDKRPVRGATVTYGGDTATTNNDGIAFVHPRRRPGSNDRTIHVSAGDTFRPTTITAPRF</sequence>
<reference evidence="2 3" key="1">
    <citation type="submission" date="2020-01" db="EMBL/GenBank/DDBJ databases">
        <title>Insect and environment-associated Actinomycetes.</title>
        <authorList>
            <person name="Currrie C."/>
            <person name="Chevrette M."/>
            <person name="Carlson C."/>
            <person name="Stubbendieck R."/>
            <person name="Wendt-Pienkowski E."/>
        </authorList>
    </citation>
    <scope>NUCLEOTIDE SEQUENCE [LARGE SCALE GENOMIC DNA]</scope>
    <source>
        <strain evidence="2 3">SID10258</strain>
    </source>
</reference>
<organism evidence="2 3">
    <name type="scientific">Actinomadura bangladeshensis</name>
    <dbReference type="NCBI Taxonomy" id="453573"/>
    <lineage>
        <taxon>Bacteria</taxon>
        <taxon>Bacillati</taxon>
        <taxon>Actinomycetota</taxon>
        <taxon>Actinomycetes</taxon>
        <taxon>Streptosporangiales</taxon>
        <taxon>Thermomonosporaceae</taxon>
        <taxon>Actinomadura</taxon>
    </lineage>
</organism>
<feature type="signal peptide" evidence="1">
    <location>
        <begin position="1"/>
        <end position="33"/>
    </location>
</feature>
<accession>A0A6L9QU89</accession>
<dbReference type="Gene3D" id="2.120.10.30">
    <property type="entry name" value="TolB, C-terminal domain"/>
    <property type="match status" value="2"/>
</dbReference>
<evidence type="ECO:0000313" key="2">
    <source>
        <dbReference type="EMBL" id="NEA28492.1"/>
    </source>
</evidence>
<dbReference type="AlphaFoldDB" id="A0A6L9QU89"/>
<gene>
    <name evidence="2" type="ORF">G3I70_39245</name>
</gene>
<dbReference type="Proteomes" id="UP000475532">
    <property type="component" value="Unassembled WGS sequence"/>
</dbReference>
<feature type="chain" id="PRO_5027060068" evidence="1">
    <location>
        <begin position="34"/>
        <end position="680"/>
    </location>
</feature>
<dbReference type="EMBL" id="JAAGLI010001060">
    <property type="protein sequence ID" value="NEA28492.1"/>
    <property type="molecule type" value="Genomic_DNA"/>
</dbReference>
<keyword evidence="1" id="KW-0732">Signal</keyword>
<protein>
    <submittedName>
        <fullName evidence="2">Uncharacterized protein</fullName>
    </submittedName>
</protein>
<dbReference type="RefSeq" id="WP_163062930.1">
    <property type="nucleotide sequence ID" value="NZ_JAAGLI010001060.1"/>
</dbReference>
<evidence type="ECO:0000256" key="1">
    <source>
        <dbReference type="SAM" id="SignalP"/>
    </source>
</evidence>
<dbReference type="InterPro" id="IPR011042">
    <property type="entry name" value="6-blade_b-propeller_TolB-like"/>
</dbReference>
<comment type="caution">
    <text evidence="2">The sequence shown here is derived from an EMBL/GenBank/DDBJ whole genome shotgun (WGS) entry which is preliminary data.</text>
</comment>
<evidence type="ECO:0000313" key="3">
    <source>
        <dbReference type="Proteomes" id="UP000475532"/>
    </source>
</evidence>
<proteinExistence type="predicted"/>